<accession>A0A377YWM5</accession>
<dbReference type="STRING" id="1218098.GCA_001598715_02150"/>
<gene>
    <name evidence="1" type="ORF">NCTC10313_00266</name>
</gene>
<evidence type="ECO:0000313" key="2">
    <source>
        <dbReference type="Proteomes" id="UP000254487"/>
    </source>
</evidence>
<dbReference type="Proteomes" id="UP000254487">
    <property type="component" value="Unassembled WGS sequence"/>
</dbReference>
<dbReference type="Gene3D" id="3.40.190.10">
    <property type="entry name" value="Periplasmic binding protein-like II"/>
    <property type="match status" value="2"/>
</dbReference>
<reference evidence="1 2" key="1">
    <citation type="submission" date="2018-06" db="EMBL/GenBank/DDBJ databases">
        <authorList>
            <consortium name="Pathogen Informatics"/>
            <person name="Doyle S."/>
        </authorList>
    </citation>
    <scope>NUCLEOTIDE SEQUENCE [LARGE SCALE GENOMIC DNA]</scope>
    <source>
        <strain evidence="1 2">NCTC10313</strain>
    </source>
</reference>
<dbReference type="AlphaFoldDB" id="A0A377YWM5"/>
<name>A0A377YWM5_KLEPO</name>
<organism evidence="1 2">
    <name type="scientific">Klebsiella pneumoniae subsp. ozaenae</name>
    <dbReference type="NCBI Taxonomy" id="574"/>
    <lineage>
        <taxon>Bacteria</taxon>
        <taxon>Pseudomonadati</taxon>
        <taxon>Pseudomonadota</taxon>
        <taxon>Gammaproteobacteria</taxon>
        <taxon>Enterobacterales</taxon>
        <taxon>Enterobacteriaceae</taxon>
        <taxon>Klebsiella/Raoultella group</taxon>
        <taxon>Klebsiella</taxon>
        <taxon>Klebsiella pneumoniae complex</taxon>
    </lineage>
</organism>
<evidence type="ECO:0000313" key="1">
    <source>
        <dbReference type="EMBL" id="STU54753.1"/>
    </source>
</evidence>
<sequence>MGRKRLVQKRLESGELIAPFGDMTLKCHQHYYVTTLPGRQWPKIDAFIEWLHSLT</sequence>
<proteinExistence type="predicted"/>
<protein>
    <submittedName>
        <fullName evidence="1">D-serine dehydratase transcriptional activator</fullName>
    </submittedName>
</protein>
<dbReference type="EMBL" id="UGLW01000003">
    <property type="protein sequence ID" value="STU54753.1"/>
    <property type="molecule type" value="Genomic_DNA"/>
</dbReference>